<feature type="region of interest" description="Disordered" evidence="2">
    <location>
        <begin position="559"/>
        <end position="587"/>
    </location>
</feature>
<organism evidence="3 4">
    <name type="scientific">Pyronema omphalodes (strain CBS 100304)</name>
    <name type="common">Pyronema confluens</name>
    <dbReference type="NCBI Taxonomy" id="1076935"/>
    <lineage>
        <taxon>Eukaryota</taxon>
        <taxon>Fungi</taxon>
        <taxon>Dikarya</taxon>
        <taxon>Ascomycota</taxon>
        <taxon>Pezizomycotina</taxon>
        <taxon>Pezizomycetes</taxon>
        <taxon>Pezizales</taxon>
        <taxon>Pyronemataceae</taxon>
        <taxon>Pyronema</taxon>
    </lineage>
</organism>
<keyword evidence="4" id="KW-1185">Reference proteome</keyword>
<keyword evidence="1" id="KW-0175">Coiled coil</keyword>
<feature type="region of interest" description="Disordered" evidence="2">
    <location>
        <begin position="306"/>
        <end position="328"/>
    </location>
</feature>
<sequence length="1108" mass="125058">MSGVSLKDLVRALNGALEPQVHDYPVSDSVLNLIQQYSNPDVHIEGTECQKLHDELLNIHAAKVKEHPEKLAAFLSCFNLLRPADLFTVEELMQWWEILVKPTFDSMGQAKAVTLEARNIVLGVLCFDDELDYNGKRALLSSAFTNRLLAIFLEKTKLPASTNKSAAYKEEQKQRFVSGHVEAVLLAYAKRRPMDFLKKLDSFVVQKEYRLQILGLLCTYVQLQGPHLYLVLQTPLWDHLLQCLEIDTSTTVISLALTALIMFMPHLCNSLADYLPRLFIIYTRVLCWDKFGAARLEEFNQLSRAPTPISMDGKPEDQTPPPPANGAWQKLNASFETATSTTPDVSDYFSFLYGLYPLNFLSFIREPYKYLEHLQYHDIDHLDIDEDTIRQRTDQYRQQHIIHPNFLTLTAESELKDQRRWMDVEPAEITAMCIGLVNNDAPREPEVARHRHRFSTGPMPGVLVPTEDIPHESLLSQDDESILASDCEENGDGNGEDGEDLENDSETDGFTSGTEVPRSFNRRRKPVNIQDSPIVKASDESYLRDMLKLQETLHGSFKELRRPTDSNPISPHSTSGPPSAHPPASMAASPHLAAYVHTLHSNVNIPRSPALRPVASDTQGTIAYLQREVMLLKNDLNFERYLKQQQLSHIGHLQRKRMEEAITAAETQHMIHTNKSLKARLEETQKAYAAFRQEAAKSGSRQKKYLEELNVKYRALKEEQRSWKSDKAKQEFESAAAEIDNLRKLLEQSETEGLRTRQRIESMQKSIEEVTMLKSFVDHLSDKLSEYEAKDDAYETQKSVEETALKQVERLKIRLAARDQEIADMQRKYEDKLQEIENEKAANPTPAPTVPSPALTPSLQQLIESARSQSANQLASLKKSHQSMLQKYAELQLKCIELQAARESDNARSNYFASHDGSSDTEGPHPHSSRTIRSYQPSEASMSPNSSYTESSNPSRPFSAMRDYVSNNTGTMSPGGFSLKYPGSAHMSPEASHVPERMDYFGPGHLTYPTLKSRPSMPESMTSLQGTPMSDDARSMKTVRSAHSSENKRKDKIKPGSELRIRGRSSPQNVGKDKKDKKDKDGDGSEAKPKKKSRFPTGSGLAGIRGFV</sequence>
<dbReference type="eggNOG" id="ENOG502R01W">
    <property type="taxonomic scope" value="Eukaryota"/>
</dbReference>
<evidence type="ECO:0000256" key="2">
    <source>
        <dbReference type="SAM" id="MobiDB-lite"/>
    </source>
</evidence>
<dbReference type="AlphaFoldDB" id="U4KUM7"/>
<feature type="region of interest" description="Disordered" evidence="2">
    <location>
        <begin position="1011"/>
        <end position="1108"/>
    </location>
</feature>
<dbReference type="Pfam" id="PF04388">
    <property type="entry name" value="Hamartin"/>
    <property type="match status" value="1"/>
</dbReference>
<dbReference type="OMA" id="IMFLPHI"/>
<feature type="compositionally biased region" description="Basic and acidic residues" evidence="2">
    <location>
        <begin position="1043"/>
        <end position="1061"/>
    </location>
</feature>
<proteinExistence type="predicted"/>
<dbReference type="InterPro" id="IPR007483">
    <property type="entry name" value="Hamartin"/>
</dbReference>
<dbReference type="STRING" id="1076935.U4KUM7"/>
<accession>U4KUM7</accession>
<feature type="compositionally biased region" description="Basic and acidic residues" evidence="2">
    <location>
        <begin position="1071"/>
        <end position="1088"/>
    </location>
</feature>
<dbReference type="EMBL" id="HF935204">
    <property type="protein sequence ID" value="CCX04446.1"/>
    <property type="molecule type" value="Genomic_DNA"/>
</dbReference>
<feature type="compositionally biased region" description="Polar residues" evidence="2">
    <location>
        <begin position="929"/>
        <end position="956"/>
    </location>
</feature>
<evidence type="ECO:0000256" key="1">
    <source>
        <dbReference type="SAM" id="Coils"/>
    </source>
</evidence>
<feature type="coiled-coil region" evidence="1">
    <location>
        <begin position="777"/>
        <end position="842"/>
    </location>
</feature>
<dbReference type="GO" id="GO:0033596">
    <property type="term" value="C:TSC1-TSC2 complex"/>
    <property type="evidence" value="ECO:0007669"/>
    <property type="project" value="TreeGrafter"/>
</dbReference>
<dbReference type="PANTHER" id="PTHR15154:SF2">
    <property type="entry name" value="HAMARTIN"/>
    <property type="match status" value="1"/>
</dbReference>
<dbReference type="PANTHER" id="PTHR15154">
    <property type="entry name" value="HAMARTIN"/>
    <property type="match status" value="1"/>
</dbReference>
<dbReference type="GO" id="GO:0032007">
    <property type="term" value="P:negative regulation of TOR signaling"/>
    <property type="evidence" value="ECO:0007669"/>
    <property type="project" value="TreeGrafter"/>
</dbReference>
<gene>
    <name evidence="3" type="ORF">PCON_02284</name>
</gene>
<feature type="compositionally biased region" description="Polar residues" evidence="2">
    <location>
        <begin position="1019"/>
        <end position="1028"/>
    </location>
</feature>
<feature type="compositionally biased region" description="Acidic residues" evidence="2">
    <location>
        <begin position="485"/>
        <end position="507"/>
    </location>
</feature>
<reference evidence="3 4" key="1">
    <citation type="journal article" date="2013" name="PLoS Genet.">
        <title>The genome and development-dependent transcriptomes of Pyronema confluens: a window into fungal evolution.</title>
        <authorList>
            <person name="Traeger S."/>
            <person name="Altegoer F."/>
            <person name="Freitag M."/>
            <person name="Gabaldon T."/>
            <person name="Kempken F."/>
            <person name="Kumar A."/>
            <person name="Marcet-Houben M."/>
            <person name="Poggeler S."/>
            <person name="Stajich J.E."/>
            <person name="Nowrousian M."/>
        </authorList>
    </citation>
    <scope>NUCLEOTIDE SEQUENCE [LARGE SCALE GENOMIC DNA]</scope>
    <source>
        <strain evidence="4">CBS 100304</strain>
        <tissue evidence="3">Vegetative mycelium</tissue>
    </source>
</reference>
<feature type="region of interest" description="Disordered" evidence="2">
    <location>
        <begin position="485"/>
        <end position="527"/>
    </location>
</feature>
<name>U4KUM7_PYROM</name>
<dbReference type="GO" id="GO:0051726">
    <property type="term" value="P:regulation of cell cycle"/>
    <property type="evidence" value="ECO:0007669"/>
    <property type="project" value="TreeGrafter"/>
</dbReference>
<feature type="coiled-coil region" evidence="1">
    <location>
        <begin position="674"/>
        <end position="752"/>
    </location>
</feature>
<feature type="region of interest" description="Disordered" evidence="2">
    <location>
        <begin position="910"/>
        <end position="967"/>
    </location>
</feature>
<evidence type="ECO:0000313" key="4">
    <source>
        <dbReference type="Proteomes" id="UP000018144"/>
    </source>
</evidence>
<evidence type="ECO:0000313" key="3">
    <source>
        <dbReference type="EMBL" id="CCX04446.1"/>
    </source>
</evidence>
<feature type="compositionally biased region" description="Low complexity" evidence="2">
    <location>
        <begin position="570"/>
        <end position="587"/>
    </location>
</feature>
<dbReference type="Proteomes" id="UP000018144">
    <property type="component" value="Unassembled WGS sequence"/>
</dbReference>
<dbReference type="OrthoDB" id="6022054at2759"/>
<protein>
    <submittedName>
        <fullName evidence="3">Similar to Tuberous sclerosis 1 protein homolog acc. no. Q09778</fullName>
    </submittedName>
</protein>